<gene>
    <name evidence="2" type="ORF">PGLA_20280</name>
</gene>
<dbReference type="RefSeq" id="WP_068536334.1">
    <property type="nucleotide sequence ID" value="NZ_LVJH01000048.1"/>
</dbReference>
<evidence type="ECO:0000313" key="3">
    <source>
        <dbReference type="Proteomes" id="UP000076967"/>
    </source>
</evidence>
<feature type="compositionally biased region" description="Polar residues" evidence="1">
    <location>
        <begin position="9"/>
        <end position="30"/>
    </location>
</feature>
<dbReference type="AlphaFoldDB" id="A0A168HQT8"/>
<proteinExistence type="predicted"/>
<sequence length="74" mass="8675">MKKNVPANKETTLHTQSKEFNNNSKGTNPERQFKRYGVESHAGLSLHVHQPTRNKNKEDISQLYDYLKNGKYRE</sequence>
<keyword evidence="3" id="KW-1185">Reference proteome</keyword>
<name>A0A168HQT8_9BACL</name>
<comment type="caution">
    <text evidence="2">The sequence shown here is derived from an EMBL/GenBank/DDBJ whole genome shotgun (WGS) entry which is preliminary data.</text>
</comment>
<evidence type="ECO:0000256" key="1">
    <source>
        <dbReference type="SAM" id="MobiDB-lite"/>
    </source>
</evidence>
<evidence type="ECO:0000313" key="2">
    <source>
        <dbReference type="EMBL" id="OAB38432.1"/>
    </source>
</evidence>
<protein>
    <submittedName>
        <fullName evidence="2">Uncharacterized protein</fullName>
    </submittedName>
</protein>
<accession>A0A168HQT8</accession>
<dbReference type="OrthoDB" id="41445at2"/>
<dbReference type="Proteomes" id="UP000076967">
    <property type="component" value="Unassembled WGS sequence"/>
</dbReference>
<reference evidence="2 3" key="1">
    <citation type="submission" date="2016-03" db="EMBL/GenBank/DDBJ databases">
        <title>Draft genome sequence of Paenibacillus glacialis DSM 22343.</title>
        <authorList>
            <person name="Shin S.-K."/>
            <person name="Yi H."/>
        </authorList>
    </citation>
    <scope>NUCLEOTIDE SEQUENCE [LARGE SCALE GENOMIC DNA]</scope>
    <source>
        <strain evidence="2 3">DSM 22343</strain>
    </source>
</reference>
<feature type="region of interest" description="Disordered" evidence="1">
    <location>
        <begin position="1"/>
        <end position="60"/>
    </location>
</feature>
<organism evidence="2 3">
    <name type="scientific">Paenibacillus glacialis</name>
    <dbReference type="NCBI Taxonomy" id="494026"/>
    <lineage>
        <taxon>Bacteria</taxon>
        <taxon>Bacillati</taxon>
        <taxon>Bacillota</taxon>
        <taxon>Bacilli</taxon>
        <taxon>Bacillales</taxon>
        <taxon>Paenibacillaceae</taxon>
        <taxon>Paenibacillus</taxon>
    </lineage>
</organism>
<dbReference type="EMBL" id="LVJH01000048">
    <property type="protein sequence ID" value="OAB38432.1"/>
    <property type="molecule type" value="Genomic_DNA"/>
</dbReference>